<keyword evidence="2" id="KW-1185">Reference proteome</keyword>
<proteinExistence type="predicted"/>
<evidence type="ECO:0000313" key="1">
    <source>
        <dbReference type="EMBL" id="SDU40879.1"/>
    </source>
</evidence>
<organism evidence="1 2">
    <name type="scientific">Geopseudomonas guangdongensis</name>
    <dbReference type="NCBI Taxonomy" id="1245526"/>
    <lineage>
        <taxon>Bacteria</taxon>
        <taxon>Pseudomonadati</taxon>
        <taxon>Pseudomonadota</taxon>
        <taxon>Gammaproteobacteria</taxon>
        <taxon>Pseudomonadales</taxon>
        <taxon>Pseudomonadaceae</taxon>
        <taxon>Geopseudomonas</taxon>
    </lineage>
</organism>
<dbReference type="EMBL" id="LT629780">
    <property type="protein sequence ID" value="SDU40879.1"/>
    <property type="molecule type" value="Genomic_DNA"/>
</dbReference>
<dbReference type="Proteomes" id="UP000243063">
    <property type="component" value="Chromosome I"/>
</dbReference>
<name>A0A1H2I9W4_9GAMM</name>
<protein>
    <submittedName>
        <fullName evidence="1">Uncharacterized protein</fullName>
    </submittedName>
</protein>
<sequence length="29" mass="3364">MNLRHQVYFAESAVKHAGALLYSRCRARD</sequence>
<evidence type="ECO:0000313" key="2">
    <source>
        <dbReference type="Proteomes" id="UP000243063"/>
    </source>
</evidence>
<accession>A0A1H2I9W4</accession>
<dbReference type="AlphaFoldDB" id="A0A1H2I9W4"/>
<gene>
    <name evidence="1" type="ORF">SAMN05216580_2832</name>
</gene>
<reference evidence="2" key="1">
    <citation type="submission" date="2016-10" db="EMBL/GenBank/DDBJ databases">
        <authorList>
            <person name="Varghese N."/>
            <person name="Submissions S."/>
        </authorList>
    </citation>
    <scope>NUCLEOTIDE SEQUENCE [LARGE SCALE GENOMIC DNA]</scope>
    <source>
        <strain evidence="2">CCTCC 2012022</strain>
    </source>
</reference>